<evidence type="ECO:0000259" key="1">
    <source>
        <dbReference type="Pfam" id="PF07238"/>
    </source>
</evidence>
<accession>A0A3B1BFA3</accession>
<proteinExistence type="predicted"/>
<dbReference type="GO" id="GO:0035438">
    <property type="term" value="F:cyclic-di-GMP binding"/>
    <property type="evidence" value="ECO:0007669"/>
    <property type="project" value="InterPro"/>
</dbReference>
<sequence length="195" mass="22244">MDKDYSANRENVRVDVFFPIRWRKPENVGDLKKSIINHRTCDRFSAPPTAFADLPADLTDLAEFQETSPHIYRMWMALERKIDHIIWLMNKNVFDDPDMDDGVCLDLSVGGASVQISKELSVGDEIHLRMSPPIFPVFLVEAVGKVISSKQDAEKEGEWVANLEFTAINKSDSEDLISFIFKRQREILRDGSGDI</sequence>
<dbReference type="EMBL" id="UOGA01000081">
    <property type="protein sequence ID" value="VAX16936.1"/>
    <property type="molecule type" value="Genomic_DNA"/>
</dbReference>
<protein>
    <recommendedName>
        <fullName evidence="1">PilZ domain-containing protein</fullName>
    </recommendedName>
</protein>
<organism evidence="2">
    <name type="scientific">hydrothermal vent metagenome</name>
    <dbReference type="NCBI Taxonomy" id="652676"/>
    <lineage>
        <taxon>unclassified sequences</taxon>
        <taxon>metagenomes</taxon>
        <taxon>ecological metagenomes</taxon>
    </lineage>
</organism>
<gene>
    <name evidence="3" type="ORF">MNBD_NITROSPINAE03-1200</name>
    <name evidence="2" type="ORF">MNBD_NITROSPINAE04-117</name>
</gene>
<dbReference type="SUPFAM" id="SSF141371">
    <property type="entry name" value="PilZ domain-like"/>
    <property type="match status" value="1"/>
</dbReference>
<dbReference type="Pfam" id="PF07238">
    <property type="entry name" value="PilZ"/>
    <property type="match status" value="1"/>
</dbReference>
<dbReference type="EMBL" id="UOGB01000224">
    <property type="protein sequence ID" value="VAX22011.1"/>
    <property type="molecule type" value="Genomic_DNA"/>
</dbReference>
<dbReference type="Gene3D" id="2.40.10.220">
    <property type="entry name" value="predicted glycosyltransferase like domains"/>
    <property type="match status" value="1"/>
</dbReference>
<dbReference type="AlphaFoldDB" id="A0A3B1BFA3"/>
<feature type="domain" description="PilZ" evidence="1">
    <location>
        <begin position="102"/>
        <end position="181"/>
    </location>
</feature>
<reference evidence="2" key="1">
    <citation type="submission" date="2018-06" db="EMBL/GenBank/DDBJ databases">
        <authorList>
            <person name="Zhirakovskaya E."/>
        </authorList>
    </citation>
    <scope>NUCLEOTIDE SEQUENCE</scope>
</reference>
<evidence type="ECO:0000313" key="3">
    <source>
        <dbReference type="EMBL" id="VAX22011.1"/>
    </source>
</evidence>
<evidence type="ECO:0000313" key="2">
    <source>
        <dbReference type="EMBL" id="VAX16936.1"/>
    </source>
</evidence>
<dbReference type="InterPro" id="IPR009875">
    <property type="entry name" value="PilZ_domain"/>
</dbReference>
<name>A0A3B1BFA3_9ZZZZ</name>